<evidence type="ECO:0000313" key="2">
    <source>
        <dbReference type="Proteomes" id="UP000037505"/>
    </source>
</evidence>
<dbReference type="CDD" id="cd09917">
    <property type="entry name" value="F-box_SF"/>
    <property type="match status" value="1"/>
</dbReference>
<protein>
    <recommendedName>
        <fullName evidence="3">F-box domain-containing protein</fullName>
    </recommendedName>
</protein>
<dbReference type="STRING" id="1509407.A0A0L1IWS1"/>
<evidence type="ECO:0000313" key="1">
    <source>
        <dbReference type="EMBL" id="KNG83929.1"/>
    </source>
</evidence>
<proteinExistence type="predicted"/>
<keyword evidence="2" id="KW-1185">Reference proteome</keyword>
<dbReference type="GeneID" id="26810147"/>
<organism evidence="1 2">
    <name type="scientific">Aspergillus nomiae NRRL (strain ATCC 15546 / NRRL 13137 / CBS 260.88 / M93)</name>
    <dbReference type="NCBI Taxonomy" id="1509407"/>
    <lineage>
        <taxon>Eukaryota</taxon>
        <taxon>Fungi</taxon>
        <taxon>Dikarya</taxon>
        <taxon>Ascomycota</taxon>
        <taxon>Pezizomycotina</taxon>
        <taxon>Eurotiomycetes</taxon>
        <taxon>Eurotiomycetidae</taxon>
        <taxon>Eurotiales</taxon>
        <taxon>Aspergillaceae</taxon>
        <taxon>Aspergillus</taxon>
        <taxon>Aspergillus subgen. Circumdati</taxon>
    </lineage>
</organism>
<reference evidence="1 2" key="1">
    <citation type="submission" date="2014-06" db="EMBL/GenBank/DDBJ databases">
        <title>The Genome of the Aflatoxigenic Filamentous Fungus Aspergillus nomius.</title>
        <authorList>
            <person name="Moore M.G."/>
            <person name="Shannon B.M."/>
            <person name="Brian M.M."/>
        </authorList>
    </citation>
    <scope>NUCLEOTIDE SEQUENCE [LARGE SCALE GENOMIC DNA]</scope>
    <source>
        <strain evidence="1 2">NRRL 13137</strain>
    </source>
</reference>
<gene>
    <name evidence="1" type="ORF">ANOM_008343</name>
</gene>
<name>A0A0L1IWS1_ASPN3</name>
<accession>A0A0L1IWS1</accession>
<evidence type="ECO:0008006" key="3">
    <source>
        <dbReference type="Google" id="ProtNLM"/>
    </source>
</evidence>
<dbReference type="RefSeq" id="XP_015404852.1">
    <property type="nucleotide sequence ID" value="XM_015553599.1"/>
</dbReference>
<sequence>MAVFTQLPNELLENIILHSLPEGFESLALTCKHLYALCTPHIKHHNRLRWHFERFEYGKTDLVVQHKLSLLSLPYTACSAYNLIARIAVEPTVAHYIGEADFEKDGQFTTGIFRTFATDASRDKAVTKLLAESSYLREAGLEWQEYYAAIEDDLDAARYSQHAAAFVLTLLPNLKVLKLPREWKPIAATNKLLEVIMRRSRRAPIPHHKPSMAQVTRFEASASRDIDESFHLDWATCFLTLPHVRSFWGLGCIGTGDGYGAITSAYLPNGFQALEAVHFMSASIDDKAIAGFLKHTPNLKTLRYSHTTNNNGGLQDWDLCRFVTAIERETGSHLVELSISINEMRGSIIPGKVSMRGFCRLEKLELPLEITMCTLHASGEHQSNYFDLFLGDLIPASVSQLSLISHGMDGWEKALSMLFRDFAARKGSQVPALKEIYLSWPIDVDDLDEKQYATLAVETQKAGVVLDIMSDPLTWDGEE</sequence>
<dbReference type="Proteomes" id="UP000037505">
    <property type="component" value="Unassembled WGS sequence"/>
</dbReference>
<dbReference type="AlphaFoldDB" id="A0A0L1IWS1"/>
<comment type="caution">
    <text evidence="1">The sequence shown here is derived from an EMBL/GenBank/DDBJ whole genome shotgun (WGS) entry which is preliminary data.</text>
</comment>
<dbReference type="InterPro" id="IPR036047">
    <property type="entry name" value="F-box-like_dom_sf"/>
</dbReference>
<dbReference type="SUPFAM" id="SSF81383">
    <property type="entry name" value="F-box domain"/>
    <property type="match status" value="1"/>
</dbReference>
<dbReference type="OrthoDB" id="5421601at2759"/>
<dbReference type="EMBL" id="JNOM01000238">
    <property type="protein sequence ID" value="KNG83929.1"/>
    <property type="molecule type" value="Genomic_DNA"/>
</dbReference>